<evidence type="ECO:0000256" key="1">
    <source>
        <dbReference type="SAM" id="SignalP"/>
    </source>
</evidence>
<evidence type="ECO:0000313" key="3">
    <source>
        <dbReference type="EMBL" id="RXK86350.1"/>
    </source>
</evidence>
<protein>
    <submittedName>
        <fullName evidence="3">DUF4142 domain-containing protein</fullName>
    </submittedName>
</protein>
<dbReference type="Pfam" id="PF13628">
    <property type="entry name" value="DUF4142"/>
    <property type="match status" value="1"/>
</dbReference>
<dbReference type="RefSeq" id="WP_129002100.1">
    <property type="nucleotide sequence ID" value="NZ_SDHZ01000001.1"/>
</dbReference>
<organism evidence="3 4">
    <name type="scientific">Filimonas effusa</name>
    <dbReference type="NCBI Taxonomy" id="2508721"/>
    <lineage>
        <taxon>Bacteria</taxon>
        <taxon>Pseudomonadati</taxon>
        <taxon>Bacteroidota</taxon>
        <taxon>Chitinophagia</taxon>
        <taxon>Chitinophagales</taxon>
        <taxon>Chitinophagaceae</taxon>
        <taxon>Filimonas</taxon>
    </lineage>
</organism>
<dbReference type="InterPro" id="IPR012347">
    <property type="entry name" value="Ferritin-like"/>
</dbReference>
<dbReference type="PANTHER" id="PTHR38593:SF1">
    <property type="entry name" value="BLR2558 PROTEIN"/>
    <property type="match status" value="1"/>
</dbReference>
<reference evidence="3 4" key="1">
    <citation type="submission" date="2019-01" db="EMBL/GenBank/DDBJ databases">
        <title>Filimonas sp. strain TTM-71.</title>
        <authorList>
            <person name="Chen W.-M."/>
        </authorList>
    </citation>
    <scope>NUCLEOTIDE SEQUENCE [LARGE SCALE GENOMIC DNA]</scope>
    <source>
        <strain evidence="3 4">TTM-71</strain>
    </source>
</reference>
<comment type="caution">
    <text evidence="3">The sequence shown here is derived from an EMBL/GenBank/DDBJ whole genome shotgun (WGS) entry which is preliminary data.</text>
</comment>
<keyword evidence="4" id="KW-1185">Reference proteome</keyword>
<evidence type="ECO:0000313" key="4">
    <source>
        <dbReference type="Proteomes" id="UP000290545"/>
    </source>
</evidence>
<keyword evidence="1" id="KW-0732">Signal</keyword>
<dbReference type="AlphaFoldDB" id="A0A4Q1DAR3"/>
<feature type="signal peptide" evidence="1">
    <location>
        <begin position="1"/>
        <end position="20"/>
    </location>
</feature>
<dbReference type="Gene3D" id="1.20.1260.10">
    <property type="match status" value="1"/>
</dbReference>
<feature type="domain" description="DUF4142" evidence="2">
    <location>
        <begin position="52"/>
        <end position="188"/>
    </location>
</feature>
<dbReference type="PANTHER" id="PTHR38593">
    <property type="entry name" value="BLR2558 PROTEIN"/>
    <property type="match status" value="1"/>
</dbReference>
<gene>
    <name evidence="3" type="ORF">ESB13_05975</name>
</gene>
<dbReference type="EMBL" id="SDHZ01000001">
    <property type="protein sequence ID" value="RXK86350.1"/>
    <property type="molecule type" value="Genomic_DNA"/>
</dbReference>
<dbReference type="PROSITE" id="PS51257">
    <property type="entry name" value="PROKAR_LIPOPROTEIN"/>
    <property type="match status" value="1"/>
</dbReference>
<dbReference type="Proteomes" id="UP000290545">
    <property type="component" value="Unassembled WGS sequence"/>
</dbReference>
<sequence>MLRKNIITCLSLAIISMSVACNGGDDKAKEKDSKEVAEDVNEQKFTKDSSESNAQLLVDVAAANYHEIEMATIAKEKSKDNDIRTLSDMLIADHNKVLAEVKDMASKKSVTLPVAESDDSKKASQEFRDKKAADFNKDWVKAMTDAHEKSISKFESIVNDSKADGEMKTWAGNTLPALRAHLDKLTQLKAKFKE</sequence>
<proteinExistence type="predicted"/>
<dbReference type="InterPro" id="IPR025419">
    <property type="entry name" value="DUF4142"/>
</dbReference>
<dbReference type="OrthoDB" id="883203at2"/>
<evidence type="ECO:0000259" key="2">
    <source>
        <dbReference type="Pfam" id="PF13628"/>
    </source>
</evidence>
<name>A0A4Q1DAR3_9BACT</name>
<accession>A0A4Q1DAR3</accession>
<feature type="chain" id="PRO_5020967022" evidence="1">
    <location>
        <begin position="21"/>
        <end position="194"/>
    </location>
</feature>